<evidence type="ECO:0000313" key="9">
    <source>
        <dbReference type="Proteomes" id="UP000323000"/>
    </source>
</evidence>
<keyword evidence="9" id="KW-1185">Reference proteome</keyword>
<gene>
    <name evidence="8" type="ORF">EZV62_021667</name>
</gene>
<evidence type="ECO:0000256" key="7">
    <source>
        <dbReference type="ARBA" id="ARBA00023136"/>
    </source>
</evidence>
<protein>
    <recommendedName>
        <fullName evidence="10">Cytochrome P450</fullName>
    </recommendedName>
</protein>
<keyword evidence="3" id="KW-0349">Heme</keyword>
<dbReference type="GO" id="GO:0005506">
    <property type="term" value="F:iron ion binding"/>
    <property type="evidence" value="ECO:0007669"/>
    <property type="project" value="InterPro"/>
</dbReference>
<dbReference type="InterPro" id="IPR051103">
    <property type="entry name" value="Plant_metabolite_P450s"/>
</dbReference>
<dbReference type="InterPro" id="IPR001128">
    <property type="entry name" value="Cyt_P450"/>
</dbReference>
<keyword evidence="6" id="KW-1133">Transmembrane helix</keyword>
<evidence type="ECO:0000256" key="2">
    <source>
        <dbReference type="ARBA" id="ARBA00004167"/>
    </source>
</evidence>
<keyword evidence="4" id="KW-0812">Transmembrane</keyword>
<dbReference type="PANTHER" id="PTHR24298">
    <property type="entry name" value="FLAVONOID 3'-MONOOXYGENASE-RELATED"/>
    <property type="match status" value="1"/>
</dbReference>
<evidence type="ECO:0000256" key="6">
    <source>
        <dbReference type="ARBA" id="ARBA00022989"/>
    </source>
</evidence>
<dbReference type="GO" id="GO:0016709">
    <property type="term" value="F:oxidoreductase activity, acting on paired donors, with incorporation or reduction of molecular oxygen, NAD(P)H as one donor, and incorporation of one atom of oxygen"/>
    <property type="evidence" value="ECO:0007669"/>
    <property type="project" value="TreeGrafter"/>
</dbReference>
<accession>A0A5C7H612</accession>
<dbReference type="GO" id="GO:0016020">
    <property type="term" value="C:membrane"/>
    <property type="evidence" value="ECO:0007669"/>
    <property type="project" value="UniProtKB-SubCell"/>
</dbReference>
<dbReference type="Gene3D" id="1.10.630.10">
    <property type="entry name" value="Cytochrome P450"/>
    <property type="match status" value="1"/>
</dbReference>
<organism evidence="8 9">
    <name type="scientific">Acer yangbiense</name>
    <dbReference type="NCBI Taxonomy" id="1000413"/>
    <lineage>
        <taxon>Eukaryota</taxon>
        <taxon>Viridiplantae</taxon>
        <taxon>Streptophyta</taxon>
        <taxon>Embryophyta</taxon>
        <taxon>Tracheophyta</taxon>
        <taxon>Spermatophyta</taxon>
        <taxon>Magnoliopsida</taxon>
        <taxon>eudicotyledons</taxon>
        <taxon>Gunneridae</taxon>
        <taxon>Pentapetalae</taxon>
        <taxon>rosids</taxon>
        <taxon>malvids</taxon>
        <taxon>Sapindales</taxon>
        <taxon>Sapindaceae</taxon>
        <taxon>Hippocastanoideae</taxon>
        <taxon>Acereae</taxon>
        <taxon>Acer</taxon>
    </lineage>
</organism>
<name>A0A5C7H612_9ROSI</name>
<reference evidence="9" key="1">
    <citation type="journal article" date="2019" name="Gigascience">
        <title>De novo genome assembly of the endangered Acer yangbiense, a plant species with extremely small populations endemic to Yunnan Province, China.</title>
        <authorList>
            <person name="Yang J."/>
            <person name="Wariss H.M."/>
            <person name="Tao L."/>
            <person name="Zhang R."/>
            <person name="Yun Q."/>
            <person name="Hollingsworth P."/>
            <person name="Dao Z."/>
            <person name="Luo G."/>
            <person name="Guo H."/>
            <person name="Ma Y."/>
            <person name="Sun W."/>
        </authorList>
    </citation>
    <scope>NUCLEOTIDE SEQUENCE [LARGE SCALE GENOMIC DNA]</scope>
    <source>
        <strain evidence="9">cv. Malutang</strain>
    </source>
</reference>
<dbReference type="Proteomes" id="UP000323000">
    <property type="component" value="Chromosome 10"/>
</dbReference>
<evidence type="ECO:0008006" key="10">
    <source>
        <dbReference type="Google" id="ProtNLM"/>
    </source>
</evidence>
<evidence type="ECO:0000256" key="3">
    <source>
        <dbReference type="ARBA" id="ARBA00022617"/>
    </source>
</evidence>
<proteinExistence type="predicted"/>
<keyword evidence="3" id="KW-0408">Iron</keyword>
<keyword evidence="5" id="KW-0479">Metal-binding</keyword>
<dbReference type="EMBL" id="VAHF01000010">
    <property type="protein sequence ID" value="TXG52498.1"/>
    <property type="molecule type" value="Genomic_DNA"/>
</dbReference>
<keyword evidence="7" id="KW-0472">Membrane</keyword>
<evidence type="ECO:0000313" key="8">
    <source>
        <dbReference type="EMBL" id="TXG52498.1"/>
    </source>
</evidence>
<evidence type="ECO:0000256" key="1">
    <source>
        <dbReference type="ARBA" id="ARBA00001971"/>
    </source>
</evidence>
<comment type="caution">
    <text evidence="8">The sequence shown here is derived from an EMBL/GenBank/DDBJ whole genome shotgun (WGS) entry which is preliminary data.</text>
</comment>
<evidence type="ECO:0000256" key="5">
    <source>
        <dbReference type="ARBA" id="ARBA00022723"/>
    </source>
</evidence>
<dbReference type="Pfam" id="PF00067">
    <property type="entry name" value="p450"/>
    <property type="match status" value="1"/>
</dbReference>
<dbReference type="AlphaFoldDB" id="A0A5C7H612"/>
<dbReference type="PANTHER" id="PTHR24298:SF901">
    <property type="entry name" value="CYTOCHROME P450, FAMILY 81, SUBFAMILY D, POLYPEPTIDE 8"/>
    <property type="match status" value="1"/>
</dbReference>
<dbReference type="OrthoDB" id="2789670at2759"/>
<sequence>MLLVNMWAIQNDPKNWEEPRKFKPDRFEGFEGTRDGPQVGAFWVRKKKLSRHIASFEILSSNRLHMFYNLHVDEYKLLPFGAGRRGCPSEGLAMKMVGLALGSVIQCFEWKRIGEDRGDGGLE</sequence>
<dbReference type="GO" id="GO:0020037">
    <property type="term" value="F:heme binding"/>
    <property type="evidence" value="ECO:0007669"/>
    <property type="project" value="InterPro"/>
</dbReference>
<dbReference type="SUPFAM" id="SSF48264">
    <property type="entry name" value="Cytochrome P450"/>
    <property type="match status" value="1"/>
</dbReference>
<evidence type="ECO:0000256" key="4">
    <source>
        <dbReference type="ARBA" id="ARBA00022692"/>
    </source>
</evidence>
<dbReference type="InterPro" id="IPR036396">
    <property type="entry name" value="Cyt_P450_sf"/>
</dbReference>
<comment type="cofactor">
    <cofactor evidence="1">
        <name>heme</name>
        <dbReference type="ChEBI" id="CHEBI:30413"/>
    </cofactor>
</comment>
<comment type="subcellular location">
    <subcellularLocation>
        <location evidence="2">Membrane</location>
        <topology evidence="2">Single-pass membrane protein</topology>
    </subcellularLocation>
</comment>